<evidence type="ECO:0000313" key="2">
    <source>
        <dbReference type="EMBL" id="HCT56575.1"/>
    </source>
</evidence>
<dbReference type="Proteomes" id="UP000264071">
    <property type="component" value="Unassembled WGS sequence"/>
</dbReference>
<accession>A0A3D4V671</accession>
<comment type="caution">
    <text evidence="2">The sequence shown here is derived from an EMBL/GenBank/DDBJ whole genome shotgun (WGS) entry which is preliminary data.</text>
</comment>
<evidence type="ECO:0008006" key="4">
    <source>
        <dbReference type="Google" id="ProtNLM"/>
    </source>
</evidence>
<dbReference type="AlphaFoldDB" id="A0A3D4V671"/>
<evidence type="ECO:0000256" key="1">
    <source>
        <dbReference type="SAM" id="MobiDB-lite"/>
    </source>
</evidence>
<organism evidence="2 3">
    <name type="scientific">Gemmatimonas aurantiaca</name>
    <dbReference type="NCBI Taxonomy" id="173480"/>
    <lineage>
        <taxon>Bacteria</taxon>
        <taxon>Pseudomonadati</taxon>
        <taxon>Gemmatimonadota</taxon>
        <taxon>Gemmatimonadia</taxon>
        <taxon>Gemmatimonadales</taxon>
        <taxon>Gemmatimonadaceae</taxon>
        <taxon>Gemmatimonas</taxon>
    </lineage>
</organism>
<evidence type="ECO:0000313" key="3">
    <source>
        <dbReference type="Proteomes" id="UP000264071"/>
    </source>
</evidence>
<sequence>MFAARETSAQNMRPDSARVRPASSQGRLAVTGCSGQPINDIVVIAQPPFKDRLPRQLEWGRTLARTLHMETRDEVIRRFLLFKVGDACNQIKRAESERILRAQPFLVDARIHAYDDEKGGVRLEVETRDDFSLIVEPRVRATSPRFRGIRLGDGNVDGSATLAAVEWRDGLAYNDVLGVEFSDYQFGGGRNELHLVGRRNTFGQRMELEIVRPYYTDLQRFAWQASVGGTRDPQRLFRSGFPDNAVNVRRSYGNLSALTRVGSVGRLKLIGLSFTREVTRADSNTIMLTPEGVRPDTIDAQPLLFRRQNVARANLLLGIRAIRFVTVQGFDALTGTQDVRVGAQIGLVGGHSLNMGPGFDRDRFFSSNIYAGAGNEKWFVALQGITEARYDLDAKQWQNIVGSGHTAWYFRPAVRQTTVLQADWATGRRMRSPFQVSLADLDGGVMGHRNSRDPGARRLVFRGEQRLVVPTRFNVGDFGFAAFGEAGRLWAEQSVPYSVDSPWRGAIGVSVLAAVPPRSRRLWRVDFGVPISSDPRRRFEVRISSLDRSRIFWREPNDVSISRERTAPSSLFTWP</sequence>
<dbReference type="EMBL" id="DPIY01000006">
    <property type="protein sequence ID" value="HCT56575.1"/>
    <property type="molecule type" value="Genomic_DNA"/>
</dbReference>
<name>A0A3D4V671_9BACT</name>
<reference evidence="2 3" key="1">
    <citation type="journal article" date="2018" name="Nat. Biotechnol.">
        <title>A standardized bacterial taxonomy based on genome phylogeny substantially revises the tree of life.</title>
        <authorList>
            <person name="Parks D.H."/>
            <person name="Chuvochina M."/>
            <person name="Waite D.W."/>
            <person name="Rinke C."/>
            <person name="Skarshewski A."/>
            <person name="Chaumeil P.A."/>
            <person name="Hugenholtz P."/>
        </authorList>
    </citation>
    <scope>NUCLEOTIDE SEQUENCE [LARGE SCALE GENOMIC DNA]</scope>
    <source>
        <strain evidence="2">UBA8844</strain>
    </source>
</reference>
<protein>
    <recommendedName>
        <fullName evidence="4">Bacterial surface antigen (D15) domain-containing protein</fullName>
    </recommendedName>
</protein>
<gene>
    <name evidence="2" type="ORF">DGD08_05100</name>
</gene>
<proteinExistence type="predicted"/>
<feature type="region of interest" description="Disordered" evidence="1">
    <location>
        <begin position="1"/>
        <end position="25"/>
    </location>
</feature>